<dbReference type="AlphaFoldDB" id="A0A183NYI4"/>
<dbReference type="EMBL" id="UZAL01028034">
    <property type="protein sequence ID" value="VDP37925.1"/>
    <property type="molecule type" value="Genomic_DNA"/>
</dbReference>
<evidence type="ECO:0000313" key="1">
    <source>
        <dbReference type="EMBL" id="VDP37925.1"/>
    </source>
</evidence>
<protein>
    <submittedName>
        <fullName evidence="1">Uncharacterized protein</fullName>
    </submittedName>
</protein>
<name>A0A183NYI4_9TREM</name>
<gene>
    <name evidence="1" type="ORF">SMTD_LOCUS7170</name>
</gene>
<proteinExistence type="predicted"/>
<evidence type="ECO:0000313" key="2">
    <source>
        <dbReference type="Proteomes" id="UP000269396"/>
    </source>
</evidence>
<accession>A0A183NYI4</accession>
<dbReference type="PANTHER" id="PTHR47027">
    <property type="entry name" value="REVERSE TRANSCRIPTASE DOMAIN-CONTAINING PROTEIN"/>
    <property type="match status" value="1"/>
</dbReference>
<reference evidence="1 2" key="1">
    <citation type="submission" date="2018-11" db="EMBL/GenBank/DDBJ databases">
        <authorList>
            <consortium name="Pathogen Informatics"/>
        </authorList>
    </citation>
    <scope>NUCLEOTIDE SEQUENCE [LARGE SCALE GENOMIC DNA]</scope>
    <source>
        <strain>Denwood</strain>
        <strain evidence="2">Zambia</strain>
    </source>
</reference>
<keyword evidence="2" id="KW-1185">Reference proteome</keyword>
<organism evidence="1 2">
    <name type="scientific">Schistosoma mattheei</name>
    <dbReference type="NCBI Taxonomy" id="31246"/>
    <lineage>
        <taxon>Eukaryota</taxon>
        <taxon>Metazoa</taxon>
        <taxon>Spiralia</taxon>
        <taxon>Lophotrochozoa</taxon>
        <taxon>Platyhelminthes</taxon>
        <taxon>Trematoda</taxon>
        <taxon>Digenea</taxon>
        <taxon>Strigeidida</taxon>
        <taxon>Schistosomatoidea</taxon>
        <taxon>Schistosomatidae</taxon>
        <taxon>Schistosoma</taxon>
    </lineage>
</organism>
<dbReference type="Proteomes" id="UP000269396">
    <property type="component" value="Unassembled WGS sequence"/>
</dbReference>
<sequence>MAEISCQAVAPARPNIWKGDMEAINSAASAENWEIDSRASVQMASTIFRQLYNWVTQPYIPWTVPKEKKHGHPWIGWDIRRLLRQKKRCWDVAIRLGTAGTMKRYRSDWVAPAHELMIGSEVVERVDHFTCVGSLISLRGPMCDEIAAQIQKAQLAFVNLHHLWRRRNIRLSTKGQVYCTAVCSVLLYGCDTWPVRVEDIRGLLVFDHRCLRSIARMFLDYRVSNAVVRKRVLAEANQPSFRETHFEFIKSHTKSDAIVTNGDSHLTESSIVEVTNPLQVEDEGFVEELIDYATNHHLVSYSFPTNTSNILSSGSTQHSIQSRPIYESRIISPTCPLNSTKDQMAALGLNHSVSNALKLQTNPIKCPVKEKTLRNVRLTNTEQHARSMSPSNLTDTYLSSKDTNDHIDEDDMEGTDLLHLISNSLDRFNAIVHPRDNISTLTSGLGESRNILSESESSNSYSQDCLFPTDIITKPTTILSADRECKFSNMMNMGNKLVQKHFNHSSLLILDSEVEQTDKLLEINNSSYTTTTTSSSFGRLPLSLSYSYSNEVREINKSINVCIFLAFSSLFIYFIFILDT</sequence>
<dbReference type="STRING" id="31246.A0A183NYI4"/>
<dbReference type="PANTHER" id="PTHR47027:SF25">
    <property type="entry name" value="REVERSE TRANSCRIPTASE DOMAIN-CONTAINING PROTEIN"/>
    <property type="match status" value="1"/>
</dbReference>